<evidence type="ECO:0000313" key="10">
    <source>
        <dbReference type="Proteomes" id="UP000555103"/>
    </source>
</evidence>
<organism evidence="9 10">
    <name type="scientific">Dysgonomonas hofstadii</name>
    <dbReference type="NCBI Taxonomy" id="637886"/>
    <lineage>
        <taxon>Bacteria</taxon>
        <taxon>Pseudomonadati</taxon>
        <taxon>Bacteroidota</taxon>
        <taxon>Bacteroidia</taxon>
        <taxon>Bacteroidales</taxon>
        <taxon>Dysgonomonadaceae</taxon>
        <taxon>Dysgonomonas</taxon>
    </lineage>
</organism>
<dbReference type="SUPFAM" id="SSF56935">
    <property type="entry name" value="Porins"/>
    <property type="match status" value="1"/>
</dbReference>
<comment type="subcellular location">
    <subcellularLocation>
        <location evidence="1 7">Cell outer membrane</location>
        <topology evidence="1 7">Multi-pass membrane protein</topology>
    </subcellularLocation>
</comment>
<keyword evidence="5 7" id="KW-0472">Membrane</keyword>
<gene>
    <name evidence="9" type="ORF">GGR21_003171</name>
</gene>
<comment type="caution">
    <text evidence="9">The sequence shown here is derived from an EMBL/GenBank/DDBJ whole genome shotgun (WGS) entry which is preliminary data.</text>
</comment>
<dbReference type="Gene3D" id="2.40.170.20">
    <property type="entry name" value="TonB-dependent receptor, beta-barrel domain"/>
    <property type="match status" value="1"/>
</dbReference>
<dbReference type="NCBIfam" id="TIGR04057">
    <property type="entry name" value="SusC_RagA_signa"/>
    <property type="match status" value="1"/>
</dbReference>
<dbReference type="EMBL" id="JACIEP010000012">
    <property type="protein sequence ID" value="MBB4037254.1"/>
    <property type="molecule type" value="Genomic_DNA"/>
</dbReference>
<feature type="domain" description="TonB-dependent receptor plug" evidence="8">
    <location>
        <begin position="129"/>
        <end position="251"/>
    </location>
</feature>
<comment type="similarity">
    <text evidence="7">Belongs to the TonB-dependent receptor family.</text>
</comment>
<keyword evidence="3 7" id="KW-1134">Transmembrane beta strand</keyword>
<evidence type="ECO:0000256" key="7">
    <source>
        <dbReference type="PROSITE-ProRule" id="PRU01360"/>
    </source>
</evidence>
<dbReference type="FunFam" id="2.170.130.10:FF:000023">
    <property type="entry name" value="SusC/RagA family TonB-linked outer membrane protein"/>
    <property type="match status" value="1"/>
</dbReference>
<dbReference type="Pfam" id="PF13715">
    <property type="entry name" value="CarbopepD_reg_2"/>
    <property type="match status" value="1"/>
</dbReference>
<evidence type="ECO:0000256" key="2">
    <source>
        <dbReference type="ARBA" id="ARBA00022448"/>
    </source>
</evidence>
<proteinExistence type="inferred from homology"/>
<evidence type="ECO:0000256" key="5">
    <source>
        <dbReference type="ARBA" id="ARBA00023136"/>
    </source>
</evidence>
<keyword evidence="2 7" id="KW-0813">Transport</keyword>
<protein>
    <submittedName>
        <fullName evidence="9">TonB-linked SusC/RagA family outer membrane protein</fullName>
    </submittedName>
</protein>
<dbReference type="InterPro" id="IPR023997">
    <property type="entry name" value="TonB-dep_OMP_SusC/RagA_CS"/>
</dbReference>
<dbReference type="Proteomes" id="UP000555103">
    <property type="component" value="Unassembled WGS sequence"/>
</dbReference>
<reference evidence="9 10" key="1">
    <citation type="submission" date="2020-08" db="EMBL/GenBank/DDBJ databases">
        <title>Genomic Encyclopedia of Type Strains, Phase IV (KMG-IV): sequencing the most valuable type-strain genomes for metagenomic binning, comparative biology and taxonomic classification.</title>
        <authorList>
            <person name="Goeker M."/>
        </authorList>
    </citation>
    <scope>NUCLEOTIDE SEQUENCE [LARGE SCALE GENOMIC DNA]</scope>
    <source>
        <strain evidence="9 10">DSM 104969</strain>
    </source>
</reference>
<dbReference type="FunFam" id="2.60.40.1120:FF:000003">
    <property type="entry name" value="Outer membrane protein Omp121"/>
    <property type="match status" value="1"/>
</dbReference>
<dbReference type="GO" id="GO:0009279">
    <property type="term" value="C:cell outer membrane"/>
    <property type="evidence" value="ECO:0007669"/>
    <property type="project" value="UniProtKB-SubCell"/>
</dbReference>
<dbReference type="SUPFAM" id="SSF49464">
    <property type="entry name" value="Carboxypeptidase regulatory domain-like"/>
    <property type="match status" value="1"/>
</dbReference>
<keyword evidence="6 7" id="KW-0998">Cell outer membrane</keyword>
<dbReference type="InterPro" id="IPR039426">
    <property type="entry name" value="TonB-dep_rcpt-like"/>
</dbReference>
<dbReference type="InterPro" id="IPR037066">
    <property type="entry name" value="Plug_dom_sf"/>
</dbReference>
<dbReference type="Gene3D" id="2.170.130.10">
    <property type="entry name" value="TonB-dependent receptor, plug domain"/>
    <property type="match status" value="1"/>
</dbReference>
<evidence type="ECO:0000313" key="9">
    <source>
        <dbReference type="EMBL" id="MBB4037254.1"/>
    </source>
</evidence>
<dbReference type="InterPro" id="IPR012910">
    <property type="entry name" value="Plug_dom"/>
</dbReference>
<evidence type="ECO:0000256" key="1">
    <source>
        <dbReference type="ARBA" id="ARBA00004571"/>
    </source>
</evidence>
<dbReference type="InterPro" id="IPR008969">
    <property type="entry name" value="CarboxyPept-like_regulatory"/>
</dbReference>
<dbReference type="PROSITE" id="PS52016">
    <property type="entry name" value="TONB_DEPENDENT_REC_3"/>
    <property type="match status" value="1"/>
</dbReference>
<dbReference type="RefSeq" id="WP_183308113.1">
    <property type="nucleotide sequence ID" value="NZ_JACIEP010000012.1"/>
</dbReference>
<sequence length="1066" mass="118309">MKRRTHILLLCFLLSGWYGHKIHAYSYGIKTEQQTPWEIKGTITDNQNEPLIGASVVIKGTNTGTITDVDGKFSIKVSKNSVLVIKFLGFVDQEILITEPKQLSIVLEEKENVLKEVAVTALGIKREKKALGYSVGEVKGDELDKAKETNVINALAGKVPGLVISQTAGGPSGSSRVIIRGSTELTGNNQPLYVVDGVPLDNTNFGSADKNGGFDLGDGISSINPDDIENISVLKGPAASALYGSRASHGVILITTKKAAKGKAIGIEFNSTTTIEQQLTKYDNLQTTYGQGTAGRISGTDDNHSSSKSWGPKIDEGLHINYFDGVRRPYKFIENNIDGFFRTGVTTTNTVVLNANREDTGVRLSYTNMTNSDIVPNSGMGRNSINLRANTTFLKKLDLDVKMNYVREDVKNRPALSDDRTNVGKNLITLATTFDQKWLKNSYVTEDGKYYDWNNLDPYNLNPYWITNEMKNESDKDRFSGTGVLNYRITDKLSARLTAGGEVNLMKFKDFAPPTTPGKETGYLQERLFRNYTYNTELLVSYNDRVEDFSLGGNLGGNIFYVKNNTNTTTAKDMRMREVVALQSFLIKEVTEDIYQKQINSLFATANVGYKDFLYLDATLRADKSSTLPSGKNTYVYPSVSTSFLFTEAFKMNKSFLSYGKIRASAAQVGSDTDPYRLDLMYAMIDKSYLSYALGTIYNSEVPNSELKPTRTNSIETGLELRFLQNRIGLDFTYYNQRSTDQIMRLNTSITSGYNAKVVNAGEIENSGIEIVLNTRPIETKDWTWDLNFNFSKNNNKVKSLASGIERFTLAEAAWLNVTVDAVVGENYGAIMGKDFKRNDAGQIIVNGNTGLPEVADDVSVLGNATWDWTGGISTNVSYKNFSLGAIFDIKWGADMFSMTDRSYHASGKAKATLTGRDEWYTSEEKRLEANVTEAAWNATGGYLVDGVVEHVDGSGNKSYTANTKFIDPEKYWSHVATSVPSVFVHDNSYIKVRELTFSYRLPKSFVNKFAESMSVSFVARNPFIIYKNIDNIDPDSNYNNSSGMGLEFGSLPSRRSYGVNINLKF</sequence>
<evidence type="ECO:0000256" key="3">
    <source>
        <dbReference type="ARBA" id="ARBA00022452"/>
    </source>
</evidence>
<keyword evidence="4 7" id="KW-0812">Transmembrane</keyword>
<dbReference type="InterPro" id="IPR036942">
    <property type="entry name" value="Beta-barrel_TonB_sf"/>
</dbReference>
<keyword evidence="10" id="KW-1185">Reference proteome</keyword>
<evidence type="ECO:0000256" key="6">
    <source>
        <dbReference type="ARBA" id="ARBA00023237"/>
    </source>
</evidence>
<name>A0A840CU84_9BACT</name>
<dbReference type="AlphaFoldDB" id="A0A840CU84"/>
<evidence type="ECO:0000259" key="8">
    <source>
        <dbReference type="Pfam" id="PF07715"/>
    </source>
</evidence>
<evidence type="ECO:0000256" key="4">
    <source>
        <dbReference type="ARBA" id="ARBA00022692"/>
    </source>
</evidence>
<accession>A0A840CU84</accession>
<dbReference type="InterPro" id="IPR023996">
    <property type="entry name" value="TonB-dep_OMP_SusC/RagA"/>
</dbReference>
<dbReference type="NCBIfam" id="TIGR04056">
    <property type="entry name" value="OMP_RagA_SusC"/>
    <property type="match status" value="1"/>
</dbReference>
<dbReference type="Gene3D" id="2.60.40.1120">
    <property type="entry name" value="Carboxypeptidase-like, regulatory domain"/>
    <property type="match status" value="1"/>
</dbReference>
<dbReference type="Pfam" id="PF07715">
    <property type="entry name" value="Plug"/>
    <property type="match status" value="1"/>
</dbReference>